<reference evidence="4 5" key="1">
    <citation type="submission" date="2020-08" db="EMBL/GenBank/DDBJ databases">
        <title>Genomic Encyclopedia of Type Strains, Phase IV (KMG-IV): sequencing the most valuable type-strain genomes for metagenomic binning, comparative biology and taxonomic classification.</title>
        <authorList>
            <person name="Goeker M."/>
        </authorList>
    </citation>
    <scope>NUCLEOTIDE SEQUENCE [LARGE SCALE GENOMIC DNA]</scope>
    <source>
        <strain evidence="4 5">DSM 18233</strain>
    </source>
</reference>
<gene>
    <name evidence="4" type="ORF">HNQ50_002080</name>
</gene>
<dbReference type="AlphaFoldDB" id="A0A840RG10"/>
<dbReference type="EMBL" id="JACHHN010000004">
    <property type="protein sequence ID" value="MBB5191350.1"/>
    <property type="molecule type" value="Genomic_DNA"/>
</dbReference>
<feature type="domain" description="Glutaredoxin" evidence="2">
    <location>
        <begin position="72"/>
        <end position="107"/>
    </location>
</feature>
<keyword evidence="1" id="KW-0732">Signal</keyword>
<dbReference type="Pfam" id="PF00462">
    <property type="entry name" value="Glutaredoxin"/>
    <property type="match status" value="1"/>
</dbReference>
<evidence type="ECO:0000313" key="4">
    <source>
        <dbReference type="EMBL" id="MBB5191350.1"/>
    </source>
</evidence>
<name>A0A840RG10_9NEIS</name>
<feature type="domain" description="DUF4124" evidence="3">
    <location>
        <begin position="13"/>
        <end position="67"/>
    </location>
</feature>
<comment type="caution">
    <text evidence="4">The sequence shown here is derived from an EMBL/GenBank/DDBJ whole genome shotgun (WGS) entry which is preliminary data.</text>
</comment>
<organism evidence="4 5">
    <name type="scientific">Silvimonas terrae</name>
    <dbReference type="NCBI Taxonomy" id="300266"/>
    <lineage>
        <taxon>Bacteria</taxon>
        <taxon>Pseudomonadati</taxon>
        <taxon>Pseudomonadota</taxon>
        <taxon>Betaproteobacteria</taxon>
        <taxon>Neisseriales</taxon>
        <taxon>Chitinibacteraceae</taxon>
        <taxon>Silvimonas</taxon>
    </lineage>
</organism>
<evidence type="ECO:0000256" key="1">
    <source>
        <dbReference type="SAM" id="SignalP"/>
    </source>
</evidence>
<evidence type="ECO:0000259" key="3">
    <source>
        <dbReference type="Pfam" id="PF13511"/>
    </source>
</evidence>
<dbReference type="SUPFAM" id="SSF52833">
    <property type="entry name" value="Thioredoxin-like"/>
    <property type="match status" value="1"/>
</dbReference>
<feature type="signal peptide" evidence="1">
    <location>
        <begin position="1"/>
        <end position="22"/>
    </location>
</feature>
<sequence length="156" mass="16877">MKNSISALALVCFAASCLAAQAAAVYQWRDDAGNLHYSDRPIFPQNTQRAIKANVTDGRSASAAAAAKSGIRLFVVDNCPPCVSARELLDSNKVPYELHSITNSQQEVLTFYKTTNDTNSPLPVLAVGTDVYKGWDLTLWQAVLDKAGYHVVPPAH</sequence>
<keyword evidence="5" id="KW-1185">Reference proteome</keyword>
<dbReference type="InterPro" id="IPR025392">
    <property type="entry name" value="DUF4124"/>
</dbReference>
<evidence type="ECO:0000259" key="2">
    <source>
        <dbReference type="Pfam" id="PF00462"/>
    </source>
</evidence>
<feature type="chain" id="PRO_5032483389" evidence="1">
    <location>
        <begin position="23"/>
        <end position="156"/>
    </location>
</feature>
<dbReference type="InterPro" id="IPR036249">
    <property type="entry name" value="Thioredoxin-like_sf"/>
</dbReference>
<proteinExistence type="predicted"/>
<accession>A0A840RG10</accession>
<dbReference type="PROSITE" id="PS51257">
    <property type="entry name" value="PROKAR_LIPOPROTEIN"/>
    <property type="match status" value="1"/>
</dbReference>
<dbReference type="RefSeq" id="WP_184100272.1">
    <property type="nucleotide sequence ID" value="NZ_JACHHN010000004.1"/>
</dbReference>
<protein>
    <submittedName>
        <fullName evidence="4">Glutaredoxin</fullName>
    </submittedName>
</protein>
<dbReference type="Gene3D" id="3.40.30.10">
    <property type="entry name" value="Glutaredoxin"/>
    <property type="match status" value="1"/>
</dbReference>
<dbReference type="Proteomes" id="UP000543030">
    <property type="component" value="Unassembled WGS sequence"/>
</dbReference>
<dbReference type="InterPro" id="IPR002109">
    <property type="entry name" value="Glutaredoxin"/>
</dbReference>
<evidence type="ECO:0000313" key="5">
    <source>
        <dbReference type="Proteomes" id="UP000543030"/>
    </source>
</evidence>
<dbReference type="Pfam" id="PF13511">
    <property type="entry name" value="DUF4124"/>
    <property type="match status" value="1"/>
</dbReference>